<proteinExistence type="predicted"/>
<dbReference type="Gene3D" id="2.40.30.10">
    <property type="entry name" value="Translation factors"/>
    <property type="match status" value="1"/>
</dbReference>
<protein>
    <submittedName>
        <fullName evidence="1">Uncharacterized protein</fullName>
    </submittedName>
</protein>
<organism evidence="1 2">
    <name type="scientific">Echinostoma caproni</name>
    <dbReference type="NCBI Taxonomy" id="27848"/>
    <lineage>
        <taxon>Eukaryota</taxon>
        <taxon>Metazoa</taxon>
        <taxon>Spiralia</taxon>
        <taxon>Lophotrochozoa</taxon>
        <taxon>Platyhelminthes</taxon>
        <taxon>Trematoda</taxon>
        <taxon>Digenea</taxon>
        <taxon>Plagiorchiida</taxon>
        <taxon>Echinostomata</taxon>
        <taxon>Echinostomatoidea</taxon>
        <taxon>Echinostomatidae</taxon>
        <taxon>Echinostoma</taxon>
    </lineage>
</organism>
<dbReference type="EMBL" id="UZAN01002180">
    <property type="protein sequence ID" value="VDP24935.1"/>
    <property type="molecule type" value="Genomic_DNA"/>
</dbReference>
<reference evidence="1 2" key="1">
    <citation type="submission" date="2018-11" db="EMBL/GenBank/DDBJ databases">
        <authorList>
            <consortium name="Pathogen Informatics"/>
        </authorList>
    </citation>
    <scope>NUCLEOTIDE SEQUENCE [LARGE SCALE GENOMIC DNA]</scope>
    <source>
        <strain evidence="1 2">Egypt</strain>
    </source>
</reference>
<dbReference type="GO" id="GO:0001514">
    <property type="term" value="P:selenocysteine incorporation"/>
    <property type="evidence" value="ECO:0007669"/>
    <property type="project" value="TreeGrafter"/>
</dbReference>
<gene>
    <name evidence="1" type="ORF">ECPE_LOCUS595</name>
</gene>
<keyword evidence="2" id="KW-1185">Reference proteome</keyword>
<evidence type="ECO:0000313" key="2">
    <source>
        <dbReference type="Proteomes" id="UP000272942"/>
    </source>
</evidence>
<dbReference type="PANTHER" id="PTHR43721">
    <property type="entry name" value="ELONGATION FACTOR TU-RELATED"/>
    <property type="match status" value="1"/>
</dbReference>
<dbReference type="GO" id="GO:0003746">
    <property type="term" value="F:translation elongation factor activity"/>
    <property type="evidence" value="ECO:0007669"/>
    <property type="project" value="TreeGrafter"/>
</dbReference>
<dbReference type="PANTHER" id="PTHR43721:SF11">
    <property type="entry name" value="SELENOCYSTEINE-SPECIFIC ELONGATION FACTOR"/>
    <property type="match status" value="1"/>
</dbReference>
<dbReference type="AlphaFoldDB" id="A0A3P8D0R2"/>
<evidence type="ECO:0000313" key="1">
    <source>
        <dbReference type="EMBL" id="VDP24935.1"/>
    </source>
</evidence>
<sequence>MMRLLLTTVSDPTDKRKKVAHQYFLFAVDHCFAVTGQGTVMTGTVLAGTTRVGDVSLSPLSSFFFSRKHFLSPLGDRLVD</sequence>
<name>A0A3P8D0R2_9TREM</name>
<dbReference type="InterPro" id="IPR050055">
    <property type="entry name" value="EF-Tu_GTPase"/>
</dbReference>
<accession>A0A3P8D0R2</accession>
<dbReference type="InterPro" id="IPR009000">
    <property type="entry name" value="Transl_B-barrel_sf"/>
</dbReference>
<dbReference type="Proteomes" id="UP000272942">
    <property type="component" value="Unassembled WGS sequence"/>
</dbReference>
<dbReference type="SUPFAM" id="SSF50447">
    <property type="entry name" value="Translation proteins"/>
    <property type="match status" value="1"/>
</dbReference>